<dbReference type="PANTHER" id="PTHR45527">
    <property type="entry name" value="NONRIBOSOMAL PEPTIDE SYNTHETASE"/>
    <property type="match status" value="1"/>
</dbReference>
<sequence length="528" mass="58322">MTPAAEAGHAAVHDAVLGIHRAVLEDESVLAEDNFYDMGGDSILALQVLGRIERELGVKVPPQAFFTARSIADVAEQVSAERTVATRADTDRDGGHRGRASMAQEWALLSALRDPQAPILQFHALYRVTGPLDTDRLGAALSRVAQRHESLRTAFRAEADRAVPVVESEPRVSLETMDYRGVPDAELDEFLRGYVRQPFDRTRAPLWRVLAVRRGAADHMLVLVFDHMIADGWSLDVFVRDLSAAYGSGDLPAPDGGCGAYAEWAAGQWRRWEEGRDEELTAYWRSQLPEDAADFGLRLPGYQGTGELTKPSSLVLELPPETARALREASHALRTTPYCVSMAVVKALVAHVTGRSRVTLLTTNANRLDGEYQDTVGWFANGVFPTTDVDLSGSFRDLVGAVQHSILGATAHGDMPAMFVRRRIWPDLPAGFRKDPGVYFMYNDVWGAGLRLGEDTEVRPHHLVEDADSPGLHMWLLREGESLRLQVLHYESEYPASYVREFAGRLVKALGLLTGQPDRPMPELLLTL</sequence>
<protein>
    <submittedName>
        <fullName evidence="5">Condensation domain-containing protein</fullName>
    </submittedName>
</protein>
<name>A0AB39QBK8_9ACTN</name>
<dbReference type="SMART" id="SM00823">
    <property type="entry name" value="PKS_PP"/>
    <property type="match status" value="1"/>
</dbReference>
<proteinExistence type="predicted"/>
<dbReference type="InterPro" id="IPR036736">
    <property type="entry name" value="ACP-like_sf"/>
</dbReference>
<dbReference type="AlphaFoldDB" id="A0AB39QBK8"/>
<dbReference type="Pfam" id="PF00550">
    <property type="entry name" value="PP-binding"/>
    <property type="match status" value="1"/>
</dbReference>
<dbReference type="InterPro" id="IPR001242">
    <property type="entry name" value="Condensation_dom"/>
</dbReference>
<feature type="domain" description="Carrier" evidence="4">
    <location>
        <begin position="7"/>
        <end position="82"/>
    </location>
</feature>
<evidence type="ECO:0000256" key="3">
    <source>
        <dbReference type="ARBA" id="ARBA00022553"/>
    </source>
</evidence>
<dbReference type="InterPro" id="IPR006162">
    <property type="entry name" value="Ppantetheine_attach_site"/>
</dbReference>
<dbReference type="Gene3D" id="3.30.559.10">
    <property type="entry name" value="Chloramphenicol acetyltransferase-like domain"/>
    <property type="match status" value="1"/>
</dbReference>
<comment type="cofactor">
    <cofactor evidence="1">
        <name>pantetheine 4'-phosphate</name>
        <dbReference type="ChEBI" id="CHEBI:47942"/>
    </cofactor>
</comment>
<dbReference type="PANTHER" id="PTHR45527:SF1">
    <property type="entry name" value="FATTY ACID SYNTHASE"/>
    <property type="match status" value="1"/>
</dbReference>
<dbReference type="SUPFAM" id="SSF52777">
    <property type="entry name" value="CoA-dependent acyltransferases"/>
    <property type="match status" value="2"/>
</dbReference>
<evidence type="ECO:0000256" key="2">
    <source>
        <dbReference type="ARBA" id="ARBA00022450"/>
    </source>
</evidence>
<dbReference type="GO" id="GO:0009239">
    <property type="term" value="P:enterobactin biosynthetic process"/>
    <property type="evidence" value="ECO:0007669"/>
    <property type="project" value="TreeGrafter"/>
</dbReference>
<dbReference type="EMBL" id="CP163439">
    <property type="protein sequence ID" value="XDQ38930.1"/>
    <property type="molecule type" value="Genomic_DNA"/>
</dbReference>
<dbReference type="GO" id="GO:0043041">
    <property type="term" value="P:amino acid activation for nonribosomal peptide biosynthetic process"/>
    <property type="evidence" value="ECO:0007669"/>
    <property type="project" value="TreeGrafter"/>
</dbReference>
<organism evidence="5">
    <name type="scientific">Streptomyces sp. R28</name>
    <dbReference type="NCBI Taxonomy" id="3238628"/>
    <lineage>
        <taxon>Bacteria</taxon>
        <taxon>Bacillati</taxon>
        <taxon>Actinomycetota</taxon>
        <taxon>Actinomycetes</taxon>
        <taxon>Kitasatosporales</taxon>
        <taxon>Streptomycetaceae</taxon>
        <taxon>Streptomyces</taxon>
    </lineage>
</organism>
<evidence type="ECO:0000256" key="1">
    <source>
        <dbReference type="ARBA" id="ARBA00001957"/>
    </source>
</evidence>
<dbReference type="GO" id="GO:0009366">
    <property type="term" value="C:enterobactin synthetase complex"/>
    <property type="evidence" value="ECO:0007669"/>
    <property type="project" value="TreeGrafter"/>
</dbReference>
<dbReference type="GO" id="GO:0047527">
    <property type="term" value="F:2,3-dihydroxybenzoate-serine ligase activity"/>
    <property type="evidence" value="ECO:0007669"/>
    <property type="project" value="TreeGrafter"/>
</dbReference>
<accession>A0AB39QBK8</accession>
<dbReference type="SUPFAM" id="SSF47336">
    <property type="entry name" value="ACP-like"/>
    <property type="match status" value="1"/>
</dbReference>
<reference evidence="5" key="1">
    <citation type="submission" date="2024-07" db="EMBL/GenBank/DDBJ databases">
        <authorList>
            <person name="Yu S.T."/>
        </authorList>
    </citation>
    <scope>NUCLEOTIDE SEQUENCE</scope>
    <source>
        <strain evidence="5">R28</strain>
    </source>
</reference>
<dbReference type="RefSeq" id="WP_369173666.1">
    <property type="nucleotide sequence ID" value="NZ_CP163439.1"/>
</dbReference>
<keyword evidence="3" id="KW-0597">Phosphoprotein</keyword>
<dbReference type="Gene3D" id="1.10.1200.10">
    <property type="entry name" value="ACP-like"/>
    <property type="match status" value="1"/>
</dbReference>
<gene>
    <name evidence="5" type="ORF">AB5J49_39325</name>
</gene>
<dbReference type="InterPro" id="IPR009081">
    <property type="entry name" value="PP-bd_ACP"/>
</dbReference>
<dbReference type="Pfam" id="PF00668">
    <property type="entry name" value="Condensation"/>
    <property type="match status" value="1"/>
</dbReference>
<evidence type="ECO:0000313" key="5">
    <source>
        <dbReference type="EMBL" id="XDQ38930.1"/>
    </source>
</evidence>
<dbReference type="GO" id="GO:0031177">
    <property type="term" value="F:phosphopantetheine binding"/>
    <property type="evidence" value="ECO:0007669"/>
    <property type="project" value="InterPro"/>
</dbReference>
<dbReference type="PROSITE" id="PS50075">
    <property type="entry name" value="CARRIER"/>
    <property type="match status" value="1"/>
</dbReference>
<dbReference type="PROSITE" id="PS00012">
    <property type="entry name" value="PHOSPHOPANTETHEINE"/>
    <property type="match status" value="1"/>
</dbReference>
<evidence type="ECO:0000259" key="4">
    <source>
        <dbReference type="PROSITE" id="PS50075"/>
    </source>
</evidence>
<dbReference type="InterPro" id="IPR020806">
    <property type="entry name" value="PKS_PP-bd"/>
</dbReference>
<dbReference type="GO" id="GO:0005829">
    <property type="term" value="C:cytosol"/>
    <property type="evidence" value="ECO:0007669"/>
    <property type="project" value="TreeGrafter"/>
</dbReference>
<dbReference type="GO" id="GO:0008610">
    <property type="term" value="P:lipid biosynthetic process"/>
    <property type="evidence" value="ECO:0007669"/>
    <property type="project" value="UniProtKB-ARBA"/>
</dbReference>
<dbReference type="InterPro" id="IPR023213">
    <property type="entry name" value="CAT-like_dom_sf"/>
</dbReference>
<keyword evidence="2" id="KW-0596">Phosphopantetheine</keyword>
<dbReference type="Gene3D" id="3.30.559.30">
    <property type="entry name" value="Nonribosomal peptide synthetase, condensation domain"/>
    <property type="match status" value="1"/>
</dbReference>